<keyword evidence="3 11" id="KW-0639">Primosome</keyword>
<dbReference type="GO" id="GO:1990077">
    <property type="term" value="C:primosome complex"/>
    <property type="evidence" value="ECO:0007669"/>
    <property type="project" value="UniProtKB-KW"/>
</dbReference>
<keyword evidence="10 11" id="KW-0464">Manganese</keyword>
<feature type="active site" evidence="11">
    <location>
        <position position="102"/>
    </location>
</feature>
<keyword evidence="9 11" id="KW-0804">Transcription</keyword>
<accession>A0A1J5TK09</accession>
<keyword evidence="4 11" id="KW-0808">Transferase</keyword>
<protein>
    <recommendedName>
        <fullName evidence="11">DNA primase small subunit PriS</fullName>
        <ecNumber evidence="11">2.7.7.-</ecNumber>
    </recommendedName>
</protein>
<dbReference type="InterPro" id="IPR023639">
    <property type="entry name" value="DNA_primase_ssu_PriS"/>
</dbReference>
<evidence type="ECO:0000256" key="5">
    <source>
        <dbReference type="ARBA" id="ARBA00022695"/>
    </source>
</evidence>
<comment type="subunit">
    <text evidence="11">Heterodimer of a small subunit (PriS) and a large subunit (PriL).</text>
</comment>
<keyword evidence="8 11" id="KW-0460">Magnesium</keyword>
<evidence type="ECO:0000256" key="2">
    <source>
        <dbReference type="ARBA" id="ARBA00022478"/>
    </source>
</evidence>
<evidence type="ECO:0000313" key="15">
    <source>
        <dbReference type="Proteomes" id="UP000183080"/>
    </source>
</evidence>
<keyword evidence="7 11" id="KW-0479">Metal-binding</keyword>
<evidence type="ECO:0000256" key="7">
    <source>
        <dbReference type="ARBA" id="ARBA00022723"/>
    </source>
</evidence>
<comment type="caution">
    <text evidence="14">The sequence shown here is derived from an EMBL/GenBank/DDBJ whole genome shotgun (WGS) entry which is preliminary data.</text>
</comment>
<evidence type="ECO:0000256" key="10">
    <source>
        <dbReference type="ARBA" id="ARBA00023211"/>
    </source>
</evidence>
<dbReference type="EC" id="2.7.7.-" evidence="11"/>
<evidence type="ECO:0000256" key="6">
    <source>
        <dbReference type="ARBA" id="ARBA00022705"/>
    </source>
</evidence>
<dbReference type="GO" id="GO:0006269">
    <property type="term" value="P:DNA replication, synthesis of primer"/>
    <property type="evidence" value="ECO:0007669"/>
    <property type="project" value="UniProtKB-UniRule"/>
</dbReference>
<sequence length="397" mass="45243">MSLLQEIEPIKTRDFLQDKFREYYGTAKITLPPRFTAREWGFLNWGGGIMNRHVKFSTTSEINNYLKKTAPAHSYHSVAYYEEPGSKLMVEKKWQGADLIFDLDADHLPEMEEVKKGKITFSKLMDYIREQTYRLVHDVLLGDFGLDEKDMLITFSGGRGYHVHVRTPSVLSLPSGARRELSDYMTGKGLNLDNILIDAGYTKEFAIRGKGIERKHLDVKKLPPAYSKGWSGIVSRKISSIFDNLRLQQGEDLINKMKELRLEKININYKNSNEEIFNNLAKKHQKNLVRIAVKEAAIFPDEPVTGDVHRLIRLPGSLHGGSGLRVTTMTSKELEDFDPMTKAIAFGDELVKIRSIVKHPVSMGNIAKLMPETIVEVPEKAAIYFMARKWANLVLET</sequence>
<gene>
    <name evidence="11" type="primary">priS</name>
    <name evidence="14" type="ORF">BD935_02900</name>
</gene>
<evidence type="ECO:0000256" key="12">
    <source>
        <dbReference type="RuleBase" id="RU003514"/>
    </source>
</evidence>
<dbReference type="STRING" id="1888995.BD935_02900"/>
<evidence type="ECO:0000256" key="8">
    <source>
        <dbReference type="ARBA" id="ARBA00022842"/>
    </source>
</evidence>
<organism evidence="14 15">
    <name type="scientific">Marine Group III euryarchaeote CG-Epi1</name>
    <dbReference type="NCBI Taxonomy" id="1888995"/>
    <lineage>
        <taxon>Archaea</taxon>
        <taxon>Methanobacteriati</taxon>
        <taxon>Thermoplasmatota</taxon>
        <taxon>Thermoplasmata</taxon>
        <taxon>Candidatus Thermoprofundales</taxon>
    </lineage>
</organism>
<keyword evidence="6 11" id="KW-0235">DNA replication</keyword>
<keyword evidence="2 11" id="KW-0240">DNA-directed RNA polymerase</keyword>
<evidence type="ECO:0000256" key="9">
    <source>
        <dbReference type="ARBA" id="ARBA00023163"/>
    </source>
</evidence>
<dbReference type="InterPro" id="IPR014052">
    <property type="entry name" value="DNA_primase_ssu_euk/arc"/>
</dbReference>
<dbReference type="GO" id="GO:0046872">
    <property type="term" value="F:metal ion binding"/>
    <property type="evidence" value="ECO:0007669"/>
    <property type="project" value="UniProtKB-KW"/>
</dbReference>
<comment type="similarity">
    <text evidence="1 11 12">Belongs to the eukaryotic-type primase small subunit family.</text>
</comment>
<dbReference type="InterPro" id="IPR002755">
    <property type="entry name" value="DNA_primase_S"/>
</dbReference>
<dbReference type="SUPFAM" id="SSF56747">
    <property type="entry name" value="Prim-pol domain"/>
    <property type="match status" value="1"/>
</dbReference>
<evidence type="ECO:0000256" key="13">
    <source>
        <dbReference type="RuleBase" id="RU004224"/>
    </source>
</evidence>
<feature type="active site" evidence="11">
    <location>
        <position position="104"/>
    </location>
</feature>
<dbReference type="GO" id="GO:0000428">
    <property type="term" value="C:DNA-directed RNA polymerase complex"/>
    <property type="evidence" value="ECO:0007669"/>
    <property type="project" value="UniProtKB-KW"/>
</dbReference>
<evidence type="ECO:0000313" key="14">
    <source>
        <dbReference type="EMBL" id="OIR16512.1"/>
    </source>
</evidence>
<comment type="function">
    <text evidence="11">Catalytic subunit of DNA primase, an RNA polymerase that catalyzes the synthesis of short RNA molecules used as primers for DNA polymerase during DNA replication. The small subunit contains the primase catalytic core and has DNA synthesis activity on its own. Binding to the large subunit stabilizes and modulates the activity, increasing the rate of DNA synthesis while decreasing the length of the DNA fragments, and conferring RNA synthesis capability. The DNA polymerase activity may enable DNA primase to also catalyze primer extension after primer synthesis. May also play a role in DNA repair.</text>
</comment>
<dbReference type="PANTHER" id="PTHR10536">
    <property type="entry name" value="DNA PRIMASE SMALL SUBUNIT"/>
    <property type="match status" value="1"/>
</dbReference>
<name>A0A1J5TK09_9ARCH</name>
<proteinExistence type="inferred from homology"/>
<reference evidence="14 15" key="1">
    <citation type="submission" date="2016-08" db="EMBL/GenBank/DDBJ databases">
        <title>New Insights into Marine Group III Euryarchaeota, from dark to light.</title>
        <authorList>
            <person name="Haro-Moreno J.M."/>
            <person name="Rodriguez-Valera F."/>
            <person name="Lopez-Garcia P."/>
            <person name="Moreira D."/>
            <person name="Martin-Cuadrado A.B."/>
        </authorList>
    </citation>
    <scope>NUCLEOTIDE SEQUENCE [LARGE SCALE GENOMIC DNA]</scope>
    <source>
        <strain evidence="14">CG-Epi1</strain>
    </source>
</reference>
<keyword evidence="5 11" id="KW-0548">Nucleotidyltransferase</keyword>
<evidence type="ECO:0000256" key="11">
    <source>
        <dbReference type="HAMAP-Rule" id="MF_00700"/>
    </source>
</evidence>
<dbReference type="GO" id="GO:0003899">
    <property type="term" value="F:DNA-directed RNA polymerase activity"/>
    <property type="evidence" value="ECO:0007669"/>
    <property type="project" value="UniProtKB-UniRule"/>
</dbReference>
<evidence type="ECO:0000256" key="1">
    <source>
        <dbReference type="ARBA" id="ARBA00009762"/>
    </source>
</evidence>
<dbReference type="Proteomes" id="UP000183080">
    <property type="component" value="Unassembled WGS sequence"/>
</dbReference>
<comment type="function">
    <text evidence="13">RNA polymerase that catalyzes the synthesis of short RNA molecules used as primers for DNA polymerase during DNA replication.</text>
</comment>
<dbReference type="Gene3D" id="3.90.920.10">
    <property type="entry name" value="DNA primase, PRIM domain"/>
    <property type="match status" value="1"/>
</dbReference>
<dbReference type="Pfam" id="PF01896">
    <property type="entry name" value="DNA_primase_S"/>
    <property type="match status" value="1"/>
</dbReference>
<evidence type="ECO:0000256" key="4">
    <source>
        <dbReference type="ARBA" id="ARBA00022679"/>
    </source>
</evidence>
<dbReference type="EMBL" id="MIZA01000024">
    <property type="protein sequence ID" value="OIR16512.1"/>
    <property type="molecule type" value="Genomic_DNA"/>
</dbReference>
<dbReference type="NCBIfam" id="TIGR00335">
    <property type="entry name" value="primase_sml"/>
    <property type="match status" value="1"/>
</dbReference>
<evidence type="ECO:0000256" key="3">
    <source>
        <dbReference type="ARBA" id="ARBA00022515"/>
    </source>
</evidence>
<comment type="cofactor">
    <cofactor evidence="11">
        <name>Mg(2+)</name>
        <dbReference type="ChEBI" id="CHEBI:18420"/>
    </cofactor>
    <cofactor evidence="11">
        <name>Mn(2+)</name>
        <dbReference type="ChEBI" id="CHEBI:29035"/>
    </cofactor>
</comment>
<dbReference type="CDD" id="cd04860">
    <property type="entry name" value="AE_Prim_S"/>
    <property type="match status" value="1"/>
</dbReference>
<feature type="active site" evidence="11">
    <location>
        <position position="301"/>
    </location>
</feature>
<dbReference type="HAMAP" id="MF_00700">
    <property type="entry name" value="DNA_primase_sml_arc"/>
    <property type="match status" value="1"/>
</dbReference>
<dbReference type="AlphaFoldDB" id="A0A1J5TK09"/>